<keyword evidence="1" id="KW-0812">Transmembrane</keyword>
<proteinExistence type="predicted"/>
<keyword evidence="1" id="KW-0472">Membrane</keyword>
<organism evidence="2">
    <name type="scientific">Kitasatospora sp. CMC57</name>
    <dbReference type="NCBI Taxonomy" id="3231513"/>
    <lineage>
        <taxon>Bacteria</taxon>
        <taxon>Bacillati</taxon>
        <taxon>Actinomycetota</taxon>
        <taxon>Actinomycetes</taxon>
        <taxon>Kitasatosporales</taxon>
        <taxon>Streptomycetaceae</taxon>
        <taxon>Kitasatospora</taxon>
    </lineage>
</organism>
<gene>
    <name evidence="2" type="ORF">KCMC57_52820</name>
</gene>
<evidence type="ECO:0000256" key="1">
    <source>
        <dbReference type="SAM" id="Phobius"/>
    </source>
</evidence>
<accession>A0AB33K5G7</accession>
<feature type="transmembrane region" description="Helical" evidence="1">
    <location>
        <begin position="12"/>
        <end position="31"/>
    </location>
</feature>
<reference evidence="2" key="1">
    <citation type="submission" date="2024-07" db="EMBL/GenBank/DDBJ databases">
        <title>Complete genome sequences of cellulolytic bacteria, Kitasatospora sp. CMC57 and Streptomyces sp. CMC78, isolated from Japanese agricultural soil.</title>
        <authorList>
            <person name="Hashimoto T."/>
            <person name="Ito M."/>
            <person name="Iwamoto M."/>
            <person name="Fukahori D."/>
            <person name="Shoda T."/>
            <person name="Sakoda M."/>
            <person name="Morohoshi T."/>
            <person name="Mitsuboshi M."/>
            <person name="Nishizawa T."/>
        </authorList>
    </citation>
    <scope>NUCLEOTIDE SEQUENCE</scope>
    <source>
        <strain evidence="2">CMC57</strain>
    </source>
</reference>
<protein>
    <submittedName>
        <fullName evidence="2">Uncharacterized protein</fullName>
    </submittedName>
</protein>
<name>A0AB33K5G7_9ACTN</name>
<dbReference type="AlphaFoldDB" id="A0AB33K5G7"/>
<sequence length="75" mass="7761">MSAELSAGAAEAVAVVPASITSALVNATAMVDMRMRTKGSSSVAAKRAQTDRLGSLGEDPDGLWISSNRCAWKVH</sequence>
<keyword evidence="1" id="KW-1133">Transmembrane helix</keyword>
<evidence type="ECO:0000313" key="2">
    <source>
        <dbReference type="EMBL" id="BFP48914.1"/>
    </source>
</evidence>
<dbReference type="EMBL" id="AP035881">
    <property type="protein sequence ID" value="BFP48914.1"/>
    <property type="molecule type" value="Genomic_DNA"/>
</dbReference>